<dbReference type="Proteomes" id="UP000199120">
    <property type="component" value="Unassembled WGS sequence"/>
</dbReference>
<accession>A0A1H7LFN0</accession>
<name>A0A1H7LFN0_9BURK</name>
<keyword evidence="2 4" id="KW-0808">Transferase</keyword>
<proteinExistence type="inferred from homology"/>
<comment type="similarity">
    <text evidence="1">Belongs to the spermidine/spermine synthase family.</text>
</comment>
<evidence type="ECO:0000256" key="4">
    <source>
        <dbReference type="PROSITE-ProRule" id="PRU00354"/>
    </source>
</evidence>
<keyword evidence="3 4" id="KW-0620">Polyamine biosynthesis</keyword>
<dbReference type="STRING" id="416943.SAMN05445871_3845"/>
<dbReference type="PANTHER" id="PTHR43317">
    <property type="entry name" value="THERMOSPERMINE SYNTHASE ACAULIS5"/>
    <property type="match status" value="1"/>
</dbReference>
<evidence type="ECO:0000256" key="2">
    <source>
        <dbReference type="ARBA" id="ARBA00022679"/>
    </source>
</evidence>
<feature type="active site" description="Proton acceptor" evidence="4">
    <location>
        <position position="133"/>
    </location>
</feature>
<evidence type="ECO:0000313" key="6">
    <source>
        <dbReference type="EMBL" id="SEK97609.1"/>
    </source>
</evidence>
<organism evidence="6 7">
    <name type="scientific">Paraburkholderia caballeronis</name>
    <dbReference type="NCBI Taxonomy" id="416943"/>
    <lineage>
        <taxon>Bacteria</taxon>
        <taxon>Pseudomonadati</taxon>
        <taxon>Pseudomonadota</taxon>
        <taxon>Betaproteobacteria</taxon>
        <taxon>Burkholderiales</taxon>
        <taxon>Burkholderiaceae</taxon>
        <taxon>Paraburkholderia</taxon>
    </lineage>
</organism>
<protein>
    <submittedName>
        <fullName evidence="6">Spermidine synthase</fullName>
    </submittedName>
</protein>
<gene>
    <name evidence="6" type="ORF">SAMN05192542_104333</name>
</gene>
<dbReference type="GO" id="GO:0016740">
    <property type="term" value="F:transferase activity"/>
    <property type="evidence" value="ECO:0007669"/>
    <property type="project" value="UniProtKB-UniRule"/>
</dbReference>
<dbReference type="EMBL" id="FOAJ01000004">
    <property type="protein sequence ID" value="SEK97609.1"/>
    <property type="molecule type" value="Genomic_DNA"/>
</dbReference>
<dbReference type="NCBIfam" id="NF037959">
    <property type="entry name" value="MFS_SpdSyn"/>
    <property type="match status" value="1"/>
</dbReference>
<dbReference type="PROSITE" id="PS51006">
    <property type="entry name" value="PABS_2"/>
    <property type="match status" value="1"/>
</dbReference>
<keyword evidence="7" id="KW-1185">Reference proteome</keyword>
<evidence type="ECO:0000256" key="3">
    <source>
        <dbReference type="ARBA" id="ARBA00023115"/>
    </source>
</evidence>
<evidence type="ECO:0000313" key="7">
    <source>
        <dbReference type="Proteomes" id="UP000199120"/>
    </source>
</evidence>
<sequence>MPKKKKLDTPQIVENDQVVSLYFDARGVQSTMLRHDPDALALGYTRTMMGFLLFRPSPRRISLIGLGGGSLAKYCYRHLPNTTIAAVEINPEVIALRDQFHLPRDDARFSVICADGADYVARRDQRPDVMLIDGFDADGVPANLASRAFYEACRRRLSDDGMLVANLVTDEPDFHRYLRSLARVFGRSIAVAPSEGSDYNVTVFAWKGGEQLPPFGDLLERARLLQYVHPINLYAAATRIERGRQFDWDFYREAERC</sequence>
<dbReference type="Pfam" id="PF01564">
    <property type="entry name" value="Spermine_synth"/>
    <property type="match status" value="1"/>
</dbReference>
<dbReference type="RefSeq" id="WP_243843789.1">
    <property type="nucleotide sequence ID" value="NZ_FNSR01000002.1"/>
</dbReference>
<dbReference type="InterPro" id="IPR029063">
    <property type="entry name" value="SAM-dependent_MTases_sf"/>
</dbReference>
<dbReference type="CDD" id="cd02440">
    <property type="entry name" value="AdoMet_MTases"/>
    <property type="match status" value="1"/>
</dbReference>
<evidence type="ECO:0000259" key="5">
    <source>
        <dbReference type="PROSITE" id="PS51006"/>
    </source>
</evidence>
<dbReference type="PANTHER" id="PTHR43317:SF11">
    <property type="entry name" value="POLYAMINE AMINOPROPYLTRANSFERASE 2"/>
    <property type="match status" value="1"/>
</dbReference>
<dbReference type="AlphaFoldDB" id="A0A1H7LFN0"/>
<dbReference type="Gene3D" id="3.40.50.150">
    <property type="entry name" value="Vaccinia Virus protein VP39"/>
    <property type="match status" value="1"/>
</dbReference>
<dbReference type="SUPFAM" id="SSF53335">
    <property type="entry name" value="S-adenosyl-L-methionine-dependent methyltransferases"/>
    <property type="match status" value="1"/>
</dbReference>
<reference evidence="7" key="1">
    <citation type="submission" date="2016-10" db="EMBL/GenBank/DDBJ databases">
        <authorList>
            <person name="Varghese N."/>
            <person name="Submissions S."/>
        </authorList>
    </citation>
    <scope>NUCLEOTIDE SEQUENCE [LARGE SCALE GENOMIC DNA]</scope>
    <source>
        <strain evidence="7">LMG 26416</strain>
    </source>
</reference>
<evidence type="ECO:0000256" key="1">
    <source>
        <dbReference type="ARBA" id="ARBA00007867"/>
    </source>
</evidence>
<dbReference type="GO" id="GO:0006596">
    <property type="term" value="P:polyamine biosynthetic process"/>
    <property type="evidence" value="ECO:0007669"/>
    <property type="project" value="UniProtKB-UniRule"/>
</dbReference>
<dbReference type="InterPro" id="IPR030374">
    <property type="entry name" value="PABS"/>
</dbReference>
<feature type="domain" description="PABS" evidence="5">
    <location>
        <begin position="1"/>
        <end position="211"/>
    </location>
</feature>